<accession>A0A0W0VUR8</accession>
<dbReference type="RefSeq" id="WP_231950189.1">
    <property type="nucleotide sequence ID" value="NZ_CAAAJD010000001.1"/>
</dbReference>
<dbReference type="SUPFAM" id="SSF51735">
    <property type="entry name" value="NAD(P)-binding Rossmann-fold domains"/>
    <property type="match status" value="1"/>
</dbReference>
<dbReference type="PROSITE" id="PS00670">
    <property type="entry name" value="D_2_HYDROXYACID_DH_2"/>
    <property type="match status" value="1"/>
</dbReference>
<dbReference type="Pfam" id="PF02826">
    <property type="entry name" value="2-Hacid_dh_C"/>
    <property type="match status" value="1"/>
</dbReference>
<dbReference type="eggNOG" id="COG1052">
    <property type="taxonomic scope" value="Bacteria"/>
</dbReference>
<comment type="similarity">
    <text evidence="1 4">Belongs to the D-isomer specific 2-hydroxyacid dehydrogenase family.</text>
</comment>
<feature type="domain" description="D-isomer specific 2-hydroxyacid dehydrogenase NAD-binding" evidence="6">
    <location>
        <begin position="111"/>
        <end position="288"/>
    </location>
</feature>
<dbReference type="Proteomes" id="UP000054869">
    <property type="component" value="Unassembled WGS sequence"/>
</dbReference>
<gene>
    <name evidence="7" type="ORF">Llan_0565</name>
</gene>
<dbReference type="SUPFAM" id="SSF52283">
    <property type="entry name" value="Formate/glycerate dehydrogenase catalytic domain-like"/>
    <property type="match status" value="1"/>
</dbReference>
<dbReference type="PATRIC" id="fig|45067.4.peg.591"/>
<organism evidence="7 8">
    <name type="scientific">Legionella lansingensis</name>
    <dbReference type="NCBI Taxonomy" id="45067"/>
    <lineage>
        <taxon>Bacteria</taxon>
        <taxon>Pseudomonadati</taxon>
        <taxon>Pseudomonadota</taxon>
        <taxon>Gammaproteobacteria</taxon>
        <taxon>Legionellales</taxon>
        <taxon>Legionellaceae</taxon>
        <taxon>Legionella</taxon>
    </lineage>
</organism>
<dbReference type="Gene3D" id="3.40.50.720">
    <property type="entry name" value="NAD(P)-binding Rossmann-like Domain"/>
    <property type="match status" value="2"/>
</dbReference>
<dbReference type="AlphaFoldDB" id="A0A0W0VUR8"/>
<keyword evidence="2 4" id="KW-0560">Oxidoreductase</keyword>
<dbReference type="STRING" id="45067.Llan_0565"/>
<dbReference type="EMBL" id="LNYI01000011">
    <property type="protein sequence ID" value="KTD23784.1"/>
    <property type="molecule type" value="Genomic_DNA"/>
</dbReference>
<dbReference type="GO" id="GO:0051287">
    <property type="term" value="F:NAD binding"/>
    <property type="evidence" value="ECO:0007669"/>
    <property type="project" value="InterPro"/>
</dbReference>
<dbReference type="GO" id="GO:0016616">
    <property type="term" value="F:oxidoreductase activity, acting on the CH-OH group of donors, NAD or NADP as acceptor"/>
    <property type="evidence" value="ECO:0007669"/>
    <property type="project" value="InterPro"/>
</dbReference>
<reference evidence="7 8" key="1">
    <citation type="submission" date="2015-11" db="EMBL/GenBank/DDBJ databases">
        <title>Genomic analysis of 38 Legionella species identifies large and diverse effector repertoires.</title>
        <authorList>
            <person name="Burstein D."/>
            <person name="Amaro F."/>
            <person name="Zusman T."/>
            <person name="Lifshitz Z."/>
            <person name="Cohen O."/>
            <person name="Gilbert J.A."/>
            <person name="Pupko T."/>
            <person name="Shuman H.A."/>
            <person name="Segal G."/>
        </authorList>
    </citation>
    <scope>NUCLEOTIDE SEQUENCE [LARGE SCALE GENOMIC DNA]</scope>
    <source>
        <strain evidence="7 8">ATCC 49751</strain>
    </source>
</reference>
<dbReference type="PANTHER" id="PTHR43761:SF1">
    <property type="entry name" value="D-ISOMER SPECIFIC 2-HYDROXYACID DEHYDROGENASE CATALYTIC DOMAIN-CONTAINING PROTEIN-RELATED"/>
    <property type="match status" value="1"/>
</dbReference>
<evidence type="ECO:0000256" key="1">
    <source>
        <dbReference type="ARBA" id="ARBA00005854"/>
    </source>
</evidence>
<name>A0A0W0VUR8_9GAMM</name>
<dbReference type="InterPro" id="IPR036291">
    <property type="entry name" value="NAD(P)-bd_dom_sf"/>
</dbReference>
<keyword evidence="8" id="KW-1185">Reference proteome</keyword>
<evidence type="ECO:0000313" key="8">
    <source>
        <dbReference type="Proteomes" id="UP000054869"/>
    </source>
</evidence>
<dbReference type="PROSITE" id="PS00671">
    <property type="entry name" value="D_2_HYDROXYACID_DH_3"/>
    <property type="match status" value="1"/>
</dbReference>
<evidence type="ECO:0000256" key="4">
    <source>
        <dbReference type="RuleBase" id="RU003719"/>
    </source>
</evidence>
<proteinExistence type="inferred from homology"/>
<dbReference type="InterPro" id="IPR006140">
    <property type="entry name" value="D-isomer_DH_NAD-bd"/>
</dbReference>
<evidence type="ECO:0000256" key="2">
    <source>
        <dbReference type="ARBA" id="ARBA00023002"/>
    </source>
</evidence>
<comment type="caution">
    <text evidence="7">The sequence shown here is derived from an EMBL/GenBank/DDBJ whole genome shotgun (WGS) entry which is preliminary data.</text>
</comment>
<dbReference type="InterPro" id="IPR006139">
    <property type="entry name" value="D-isomer_2_OHA_DH_cat_dom"/>
</dbReference>
<sequence>MMKKIKIVVLDSKPLLNDGLSLDHLYELGEVDIYDKTPDELVIERAREADIIITNKVKLNASHFAKLPKLRYIGETATGVDNIDIAAASSHHIVVTNVPDYSTDSVAQHVFALLLAHTNHVEAHNASIQKGDWQAQPYFAYWLNPITELAGLTLGLMGYGKVAQKVALIASQLGMKIIAHKPTPFSSDFATWVNWHDLLQQSDVLSLHCPLNNMTQNIINSATLKQMKATSILINTGRGGLIDEYALANALKNRQISAAYLDVLSQEPPGLDNPLIGLDNCVITPHIAWASIEARKRLLNVVCENIIHFLNKQPINVVRIS</sequence>
<dbReference type="EC" id="1.-.-.-" evidence="7"/>
<evidence type="ECO:0000256" key="3">
    <source>
        <dbReference type="ARBA" id="ARBA00023027"/>
    </source>
</evidence>
<dbReference type="PANTHER" id="PTHR43761">
    <property type="entry name" value="D-ISOMER SPECIFIC 2-HYDROXYACID DEHYDROGENASE FAMILY PROTEIN (AFU_ORTHOLOGUE AFUA_1G13630)"/>
    <property type="match status" value="1"/>
</dbReference>
<dbReference type="CDD" id="cd12162">
    <property type="entry name" value="2-Hacid_dh_4"/>
    <property type="match status" value="1"/>
</dbReference>
<keyword evidence="3" id="KW-0520">NAD</keyword>
<feature type="domain" description="D-isomer specific 2-hydroxyacid dehydrogenase catalytic" evidence="5">
    <location>
        <begin position="25"/>
        <end position="318"/>
    </location>
</feature>
<evidence type="ECO:0000259" key="6">
    <source>
        <dbReference type="Pfam" id="PF02826"/>
    </source>
</evidence>
<dbReference type="InterPro" id="IPR029753">
    <property type="entry name" value="D-isomer_DH_CS"/>
</dbReference>
<evidence type="ECO:0000313" key="7">
    <source>
        <dbReference type="EMBL" id="KTD23784.1"/>
    </source>
</evidence>
<protein>
    <submittedName>
        <fullName evidence="7">2-hydroxyacid dehydrogenase</fullName>
        <ecNumber evidence="7">1.-.-.-</ecNumber>
    </submittedName>
</protein>
<evidence type="ECO:0000259" key="5">
    <source>
        <dbReference type="Pfam" id="PF00389"/>
    </source>
</evidence>
<dbReference type="InterPro" id="IPR050418">
    <property type="entry name" value="D-iso_2-hydroxyacid_DH_PdxB"/>
</dbReference>
<dbReference type="Pfam" id="PF00389">
    <property type="entry name" value="2-Hacid_dh"/>
    <property type="match status" value="1"/>
</dbReference>
<dbReference type="FunFam" id="3.40.50.720:FF:000203">
    <property type="entry name" value="D-3-phosphoglycerate dehydrogenase (SerA)"/>
    <property type="match status" value="1"/>
</dbReference>